<evidence type="ECO:0000256" key="7">
    <source>
        <dbReference type="ARBA" id="ARBA00047622"/>
    </source>
</evidence>
<dbReference type="AlphaFoldDB" id="A0A5C6MLB8"/>
<comment type="catalytic activity">
    <reaction evidence="8">
        <text>N-methylethanolamine phosphate + S-adenosyl-L-methionine = N,N-dimethylethanolamine phosphate + S-adenosyl-L-homocysteine + H(+)</text>
        <dbReference type="Rhea" id="RHEA:25321"/>
        <dbReference type="ChEBI" id="CHEBI:15378"/>
        <dbReference type="ChEBI" id="CHEBI:57781"/>
        <dbReference type="ChEBI" id="CHEBI:57856"/>
        <dbReference type="ChEBI" id="CHEBI:58641"/>
        <dbReference type="ChEBI" id="CHEBI:59789"/>
        <dbReference type="EC" id="2.1.1.103"/>
    </reaction>
    <physiologicalReaction direction="left-to-right" evidence="8">
        <dbReference type="Rhea" id="RHEA:25322"/>
    </physiologicalReaction>
</comment>
<sequence length="223" mass="25949">MKEFWKENSKEATVEEMMLDSQANELTQYELPEILSILPCLRESNVLELGAGIGRYTSHLLTKAKHVTAVDFMESFVEKNRRNNGHHSNVTFIQSDVTKLEIPKNSIDLIFSNWLLMYLSNEELKTFMKKSLHWLRPGGFLFFRESCNHRSGDAKLECNPTFYRTDEDYNHLVSSVDIEEPEGGQKIGYKIVLKKKIQAYMKIKNNPNQVCWLLEKVSRSHDN</sequence>
<evidence type="ECO:0000256" key="2">
    <source>
        <dbReference type="ARBA" id="ARBA00005189"/>
    </source>
</evidence>
<proteinExistence type="predicted"/>
<dbReference type="Proteomes" id="UP000324091">
    <property type="component" value="Chromosome 9"/>
</dbReference>
<protein>
    <recommendedName>
        <fullName evidence="5">phosphoethanolamine N-methyltransferase</fullName>
        <ecNumber evidence="5">2.1.1.103</ecNumber>
    </recommendedName>
</protein>
<comment type="catalytic activity">
    <reaction evidence="6">
        <text>N,N-dimethylethanolamine phosphate + S-adenosyl-L-methionine = phosphocholine + S-adenosyl-L-homocysteine + H(+)</text>
        <dbReference type="Rhea" id="RHEA:25325"/>
        <dbReference type="ChEBI" id="CHEBI:15378"/>
        <dbReference type="ChEBI" id="CHEBI:57856"/>
        <dbReference type="ChEBI" id="CHEBI:58641"/>
        <dbReference type="ChEBI" id="CHEBI:59789"/>
        <dbReference type="ChEBI" id="CHEBI:295975"/>
        <dbReference type="EC" id="2.1.1.103"/>
    </reaction>
    <physiologicalReaction direction="left-to-right" evidence="6">
        <dbReference type="Rhea" id="RHEA:25326"/>
    </physiologicalReaction>
</comment>
<dbReference type="InterPro" id="IPR041698">
    <property type="entry name" value="Methyltransf_25"/>
</dbReference>
<evidence type="ECO:0000259" key="9">
    <source>
        <dbReference type="Pfam" id="PF13649"/>
    </source>
</evidence>
<evidence type="ECO:0000256" key="6">
    <source>
        <dbReference type="ARBA" id="ARBA00047619"/>
    </source>
</evidence>
<organism evidence="10 11">
    <name type="scientific">Takifugu flavidus</name>
    <name type="common">sansaifugu</name>
    <dbReference type="NCBI Taxonomy" id="433684"/>
    <lineage>
        <taxon>Eukaryota</taxon>
        <taxon>Metazoa</taxon>
        <taxon>Chordata</taxon>
        <taxon>Craniata</taxon>
        <taxon>Vertebrata</taxon>
        <taxon>Euteleostomi</taxon>
        <taxon>Actinopterygii</taxon>
        <taxon>Neopterygii</taxon>
        <taxon>Teleostei</taxon>
        <taxon>Neoteleostei</taxon>
        <taxon>Acanthomorphata</taxon>
        <taxon>Eupercaria</taxon>
        <taxon>Tetraodontiformes</taxon>
        <taxon>Tetradontoidea</taxon>
        <taxon>Tetraodontidae</taxon>
        <taxon>Takifugu</taxon>
    </lineage>
</organism>
<keyword evidence="4" id="KW-0808">Transferase</keyword>
<evidence type="ECO:0000256" key="4">
    <source>
        <dbReference type="ARBA" id="ARBA00022679"/>
    </source>
</evidence>
<dbReference type="GO" id="GO:0000234">
    <property type="term" value="F:phosphoethanolamine N-methyltransferase activity"/>
    <property type="evidence" value="ECO:0007669"/>
    <property type="project" value="UniProtKB-EC"/>
</dbReference>
<evidence type="ECO:0000256" key="8">
    <source>
        <dbReference type="ARBA" id="ARBA00047841"/>
    </source>
</evidence>
<dbReference type="GO" id="GO:0032259">
    <property type="term" value="P:methylation"/>
    <property type="evidence" value="ECO:0007669"/>
    <property type="project" value="UniProtKB-KW"/>
</dbReference>
<keyword evidence="3" id="KW-0489">Methyltransferase</keyword>
<evidence type="ECO:0000313" key="10">
    <source>
        <dbReference type="EMBL" id="TWW55663.1"/>
    </source>
</evidence>
<dbReference type="EC" id="2.1.1.103" evidence="5"/>
<comment type="caution">
    <text evidence="10">The sequence shown here is derived from an EMBL/GenBank/DDBJ whole genome shotgun (WGS) entry which is preliminary data.</text>
</comment>
<evidence type="ECO:0000313" key="11">
    <source>
        <dbReference type="Proteomes" id="UP000324091"/>
    </source>
</evidence>
<evidence type="ECO:0000256" key="3">
    <source>
        <dbReference type="ARBA" id="ARBA00022603"/>
    </source>
</evidence>
<dbReference type="PANTHER" id="PTHR44307:SF2">
    <property type="entry name" value="PHOSPHOETHANOLAMINE METHYLTRANSFERASE ISOFORM X1"/>
    <property type="match status" value="1"/>
</dbReference>
<comment type="catalytic activity">
    <reaction evidence="7">
        <text>phosphoethanolamine + S-adenosyl-L-methionine = N-methylethanolamine phosphate + S-adenosyl-L-homocysteine + H(+)</text>
        <dbReference type="Rhea" id="RHEA:20365"/>
        <dbReference type="ChEBI" id="CHEBI:15378"/>
        <dbReference type="ChEBI" id="CHEBI:57781"/>
        <dbReference type="ChEBI" id="CHEBI:57856"/>
        <dbReference type="ChEBI" id="CHEBI:58190"/>
        <dbReference type="ChEBI" id="CHEBI:59789"/>
        <dbReference type="EC" id="2.1.1.103"/>
    </reaction>
    <physiologicalReaction direction="left-to-right" evidence="7">
        <dbReference type="Rhea" id="RHEA:20366"/>
    </physiologicalReaction>
</comment>
<dbReference type="Gene3D" id="3.40.50.150">
    <property type="entry name" value="Vaccinia Virus protein VP39"/>
    <property type="match status" value="1"/>
</dbReference>
<evidence type="ECO:0000256" key="5">
    <source>
        <dbReference type="ARBA" id="ARBA00035674"/>
    </source>
</evidence>
<feature type="domain" description="Methyltransferase" evidence="9">
    <location>
        <begin position="46"/>
        <end position="139"/>
    </location>
</feature>
<name>A0A5C6MLB8_9TELE</name>
<gene>
    <name evidence="10" type="ORF">D4764_09G0007130</name>
</gene>
<comment type="pathway">
    <text evidence="2">Lipid metabolism.</text>
</comment>
<dbReference type="Pfam" id="PF13649">
    <property type="entry name" value="Methyltransf_25"/>
    <property type="match status" value="1"/>
</dbReference>
<comment type="pathway">
    <text evidence="1">Phospholipid metabolism; phosphatidylcholine biosynthesis.</text>
</comment>
<dbReference type="SUPFAM" id="SSF53335">
    <property type="entry name" value="S-adenosyl-L-methionine-dependent methyltransferases"/>
    <property type="match status" value="1"/>
</dbReference>
<dbReference type="InterPro" id="IPR029063">
    <property type="entry name" value="SAM-dependent_MTases_sf"/>
</dbReference>
<keyword evidence="11" id="KW-1185">Reference proteome</keyword>
<evidence type="ECO:0000256" key="1">
    <source>
        <dbReference type="ARBA" id="ARBA00004969"/>
    </source>
</evidence>
<dbReference type="EMBL" id="RHFK02000022">
    <property type="protein sequence ID" value="TWW55663.1"/>
    <property type="molecule type" value="Genomic_DNA"/>
</dbReference>
<accession>A0A5C6MLB8</accession>
<reference evidence="10 11" key="1">
    <citation type="submission" date="2019-04" db="EMBL/GenBank/DDBJ databases">
        <title>Chromosome genome assembly for Takifugu flavidus.</title>
        <authorList>
            <person name="Xiao S."/>
        </authorList>
    </citation>
    <scope>NUCLEOTIDE SEQUENCE [LARGE SCALE GENOMIC DNA]</scope>
    <source>
        <strain evidence="10">HTHZ2018</strain>
        <tissue evidence="10">Muscle</tissue>
    </source>
</reference>
<dbReference type="CDD" id="cd02440">
    <property type="entry name" value="AdoMet_MTases"/>
    <property type="match status" value="1"/>
</dbReference>
<dbReference type="PANTHER" id="PTHR44307">
    <property type="entry name" value="PHOSPHOETHANOLAMINE METHYLTRANSFERASE"/>
    <property type="match status" value="1"/>
</dbReference>